<evidence type="ECO:0000313" key="4">
    <source>
        <dbReference type="EMBL" id="AXH29112.1"/>
    </source>
</evidence>
<dbReference type="OrthoDB" id="9792854at2"/>
<name>A0A345JP66_9GAMM</name>
<dbReference type="KEGG" id="foo:CGC45_00160"/>
<dbReference type="Gene3D" id="3.30.450.20">
    <property type="entry name" value="PAS domain"/>
    <property type="match status" value="2"/>
</dbReference>
<dbReference type="Proteomes" id="UP000253862">
    <property type="component" value="Chromosome"/>
</dbReference>
<dbReference type="PANTHER" id="PTHR44757:SF2">
    <property type="entry name" value="BIOFILM ARCHITECTURE MAINTENANCE PROTEIN MBAA"/>
    <property type="match status" value="1"/>
</dbReference>
<evidence type="ECO:0000313" key="5">
    <source>
        <dbReference type="Proteomes" id="UP000253862"/>
    </source>
</evidence>
<gene>
    <name evidence="4" type="ORF">CGC43_00160</name>
</gene>
<dbReference type="PROSITE" id="PS50112">
    <property type="entry name" value="PAS"/>
    <property type="match status" value="1"/>
</dbReference>
<dbReference type="PANTHER" id="PTHR44757">
    <property type="entry name" value="DIGUANYLATE CYCLASE DGCP"/>
    <property type="match status" value="1"/>
</dbReference>
<dbReference type="InterPro" id="IPR035965">
    <property type="entry name" value="PAS-like_dom_sf"/>
</dbReference>
<accession>A0A345JP66</accession>
<dbReference type="CDD" id="cd00130">
    <property type="entry name" value="PAS"/>
    <property type="match status" value="1"/>
</dbReference>
<sequence>MSDKLKDNKIEKLEQEVKILKQIIDSIDANIYWKDNNGTILGINKANIKVLGLKTKSDAIGKKDTELNTGEVHREEIFKNDLKVLESKESHTFDEMYKIGDKNIYFLSRKSCLTDENGNVIGLVGVSMNISEQKKLQHELEKKNKEIKRLSDNQKSSFQQIIDSIDANIYWKDLEGRFLGMNKKNLSLLGPGLTNEDIIGKFSSDFETSKNFNEEIYKNDLYVIKNNKTIVFEEEYISENGEKDTYLATKSCLKNDDGEVIGLVGISVDITKQKKLQHELEKKNNELKEKDKKRSEAAEAIFDVLSKI</sequence>
<organism evidence="4 5">
    <name type="scientific">Francisella opportunistica</name>
    <dbReference type="NCBI Taxonomy" id="2016517"/>
    <lineage>
        <taxon>Bacteria</taxon>
        <taxon>Pseudomonadati</taxon>
        <taxon>Pseudomonadota</taxon>
        <taxon>Gammaproteobacteria</taxon>
        <taxon>Thiotrichales</taxon>
        <taxon>Francisellaceae</taxon>
        <taxon>Francisella</taxon>
    </lineage>
</organism>
<evidence type="ECO:0000259" key="2">
    <source>
        <dbReference type="PROSITE" id="PS50112"/>
    </source>
</evidence>
<dbReference type="PROSITE" id="PS50113">
    <property type="entry name" value="PAC"/>
    <property type="match status" value="2"/>
</dbReference>
<feature type="domain" description="PAC" evidence="3">
    <location>
        <begin position="230"/>
        <end position="282"/>
    </location>
</feature>
<dbReference type="EMBL" id="CP022375">
    <property type="protein sequence ID" value="AXH29112.1"/>
    <property type="molecule type" value="Genomic_DNA"/>
</dbReference>
<feature type="coiled-coil region" evidence="1">
    <location>
        <begin position="270"/>
        <end position="300"/>
    </location>
</feature>
<dbReference type="Pfam" id="PF08448">
    <property type="entry name" value="PAS_4"/>
    <property type="match status" value="2"/>
</dbReference>
<dbReference type="SUPFAM" id="SSF55785">
    <property type="entry name" value="PYP-like sensor domain (PAS domain)"/>
    <property type="match status" value="2"/>
</dbReference>
<feature type="domain" description="PAS" evidence="2">
    <location>
        <begin position="16"/>
        <end position="53"/>
    </location>
</feature>
<dbReference type="RefSeq" id="WP_071628409.1">
    <property type="nucleotide sequence ID" value="NZ_CP022375.1"/>
</dbReference>
<dbReference type="InterPro" id="IPR013656">
    <property type="entry name" value="PAS_4"/>
</dbReference>
<dbReference type="NCBIfam" id="TIGR00229">
    <property type="entry name" value="sensory_box"/>
    <property type="match status" value="2"/>
</dbReference>
<dbReference type="AlphaFoldDB" id="A0A345JP66"/>
<dbReference type="InterPro" id="IPR000700">
    <property type="entry name" value="PAS-assoc_C"/>
</dbReference>
<protein>
    <submittedName>
        <fullName evidence="4">PAS domain S-box protein</fullName>
    </submittedName>
</protein>
<evidence type="ECO:0000259" key="3">
    <source>
        <dbReference type="PROSITE" id="PS50113"/>
    </source>
</evidence>
<feature type="domain" description="PAC" evidence="3">
    <location>
        <begin position="86"/>
        <end position="142"/>
    </location>
</feature>
<proteinExistence type="predicted"/>
<reference evidence="4 5" key="1">
    <citation type="submission" date="2017-07" db="EMBL/GenBank/DDBJ databases">
        <title>Complete genome sequences and comparative analysis of the novel pathogen Francisella opportunistica.</title>
        <authorList>
            <person name="Dietrich E.A."/>
            <person name="Kingry L.C."/>
            <person name="Petersen J.M."/>
        </authorList>
    </citation>
    <scope>NUCLEOTIDE SEQUENCE [LARGE SCALE GENOMIC DNA]</scope>
    <source>
        <strain evidence="4 5">14-2155</strain>
    </source>
</reference>
<dbReference type="InterPro" id="IPR052155">
    <property type="entry name" value="Biofilm_reg_signaling"/>
</dbReference>
<keyword evidence="1" id="KW-0175">Coiled coil</keyword>
<dbReference type="InterPro" id="IPR000014">
    <property type="entry name" value="PAS"/>
</dbReference>
<keyword evidence="5" id="KW-1185">Reference proteome</keyword>
<evidence type="ECO:0000256" key="1">
    <source>
        <dbReference type="SAM" id="Coils"/>
    </source>
</evidence>